<evidence type="ECO:0000256" key="3">
    <source>
        <dbReference type="ARBA" id="ARBA00009730"/>
    </source>
</evidence>
<feature type="compositionally biased region" description="Acidic residues" evidence="11">
    <location>
        <begin position="112"/>
        <end position="121"/>
    </location>
</feature>
<comment type="subcellular location">
    <subcellularLocation>
        <location evidence="2 10">Nucleus</location>
    </subcellularLocation>
</comment>
<sequence length="148" mass="15438">MGKRKKAAKKPTGPKKNEPLATSFSCLFCNHEKAVTCKLDKKAGIGSLSCKVCGQTFQANINYLSHAIDVYSEWVDACDEVANPKEKSAGRSAGGGSGARSIQQSRGRIEGPDDDDDDDDLGGGGGGYGGYGGGSSRQTLGLDDDDED</sequence>
<keyword evidence="9 10" id="KW-0539">Nucleus</keyword>
<dbReference type="PANTHER" id="PTHR20934:SF0">
    <property type="entry name" value="TRANSCRIPTION ELONGATION FACTOR 1 HOMOLOG"/>
    <property type="match status" value="1"/>
</dbReference>
<dbReference type="FunCoup" id="A0A3N4KZW1">
    <property type="interactions" value="660"/>
</dbReference>
<dbReference type="FunFam" id="2.20.25.190:FF:000001">
    <property type="entry name" value="Transcription elongation factor 1 homolog"/>
    <property type="match status" value="1"/>
</dbReference>
<keyword evidence="8 10" id="KW-0804">Transcription</keyword>
<gene>
    <name evidence="12" type="ORF">P167DRAFT_532546</name>
</gene>
<keyword evidence="4 10" id="KW-0479">Metal-binding</keyword>
<dbReference type="Pfam" id="PF05129">
    <property type="entry name" value="Zn_ribbon_Elf1"/>
    <property type="match status" value="1"/>
</dbReference>
<evidence type="ECO:0000256" key="8">
    <source>
        <dbReference type="ARBA" id="ARBA00023163"/>
    </source>
</evidence>
<dbReference type="PANTHER" id="PTHR20934">
    <property type="entry name" value="TRANSCRIPTION ELONGATION FACTOR 1 HOMOLOG"/>
    <property type="match status" value="1"/>
</dbReference>
<keyword evidence="6 10" id="KW-0862">Zinc</keyword>
<evidence type="ECO:0000256" key="9">
    <source>
        <dbReference type="ARBA" id="ARBA00023242"/>
    </source>
</evidence>
<keyword evidence="13" id="KW-1185">Reference proteome</keyword>
<keyword evidence="5 10" id="KW-0863">Zinc-finger</keyword>
<evidence type="ECO:0000256" key="6">
    <source>
        <dbReference type="ARBA" id="ARBA00022833"/>
    </source>
</evidence>
<comment type="similarity">
    <text evidence="3 10">Belongs to the ELOF1 family.</text>
</comment>
<dbReference type="InterPro" id="IPR007808">
    <property type="entry name" value="Elf1"/>
</dbReference>
<dbReference type="GO" id="GO:0000993">
    <property type="term" value="F:RNA polymerase II complex binding"/>
    <property type="evidence" value="ECO:0007669"/>
    <property type="project" value="TreeGrafter"/>
</dbReference>
<evidence type="ECO:0000256" key="10">
    <source>
        <dbReference type="RuleBase" id="RU364033"/>
    </source>
</evidence>
<feature type="compositionally biased region" description="Gly residues" evidence="11">
    <location>
        <begin position="122"/>
        <end position="135"/>
    </location>
</feature>
<evidence type="ECO:0000256" key="1">
    <source>
        <dbReference type="ARBA" id="ARBA00003357"/>
    </source>
</evidence>
<dbReference type="InParanoid" id="A0A3N4KZW1"/>
<dbReference type="OrthoDB" id="445983at2759"/>
<evidence type="ECO:0000256" key="11">
    <source>
        <dbReference type="SAM" id="MobiDB-lite"/>
    </source>
</evidence>
<dbReference type="SUPFAM" id="SSF57783">
    <property type="entry name" value="Zinc beta-ribbon"/>
    <property type="match status" value="1"/>
</dbReference>
<evidence type="ECO:0000256" key="7">
    <source>
        <dbReference type="ARBA" id="ARBA00023015"/>
    </source>
</evidence>
<reference evidence="12 13" key="1">
    <citation type="journal article" date="2018" name="Nat. Ecol. Evol.">
        <title>Pezizomycetes genomes reveal the molecular basis of ectomycorrhizal truffle lifestyle.</title>
        <authorList>
            <person name="Murat C."/>
            <person name="Payen T."/>
            <person name="Noel B."/>
            <person name="Kuo A."/>
            <person name="Morin E."/>
            <person name="Chen J."/>
            <person name="Kohler A."/>
            <person name="Krizsan K."/>
            <person name="Balestrini R."/>
            <person name="Da Silva C."/>
            <person name="Montanini B."/>
            <person name="Hainaut M."/>
            <person name="Levati E."/>
            <person name="Barry K.W."/>
            <person name="Belfiori B."/>
            <person name="Cichocki N."/>
            <person name="Clum A."/>
            <person name="Dockter R.B."/>
            <person name="Fauchery L."/>
            <person name="Guy J."/>
            <person name="Iotti M."/>
            <person name="Le Tacon F."/>
            <person name="Lindquist E.A."/>
            <person name="Lipzen A."/>
            <person name="Malagnac F."/>
            <person name="Mello A."/>
            <person name="Molinier V."/>
            <person name="Miyauchi S."/>
            <person name="Poulain J."/>
            <person name="Riccioni C."/>
            <person name="Rubini A."/>
            <person name="Sitrit Y."/>
            <person name="Splivallo R."/>
            <person name="Traeger S."/>
            <person name="Wang M."/>
            <person name="Zifcakova L."/>
            <person name="Wipf D."/>
            <person name="Zambonelli A."/>
            <person name="Paolocci F."/>
            <person name="Nowrousian M."/>
            <person name="Ottonello S."/>
            <person name="Baldrian P."/>
            <person name="Spatafora J.W."/>
            <person name="Henrissat B."/>
            <person name="Nagy L.G."/>
            <person name="Aury J.M."/>
            <person name="Wincker P."/>
            <person name="Grigoriev I.V."/>
            <person name="Bonfante P."/>
            <person name="Martin F.M."/>
        </authorList>
    </citation>
    <scope>NUCLEOTIDE SEQUENCE [LARGE SCALE GENOMIC DNA]</scope>
    <source>
        <strain evidence="12 13">CCBAS932</strain>
    </source>
</reference>
<evidence type="ECO:0000313" key="12">
    <source>
        <dbReference type="EMBL" id="RPB16076.1"/>
    </source>
</evidence>
<name>A0A3N4KZW1_9PEZI</name>
<protein>
    <recommendedName>
        <fullName evidence="10">Transcription elongation factor 1 homolog</fullName>
    </recommendedName>
</protein>
<evidence type="ECO:0000256" key="2">
    <source>
        <dbReference type="ARBA" id="ARBA00004123"/>
    </source>
</evidence>
<dbReference type="EMBL" id="ML119110">
    <property type="protein sequence ID" value="RPB16076.1"/>
    <property type="molecule type" value="Genomic_DNA"/>
</dbReference>
<keyword evidence="7 10" id="KW-0805">Transcription regulation</keyword>
<dbReference type="GO" id="GO:0008270">
    <property type="term" value="F:zinc ion binding"/>
    <property type="evidence" value="ECO:0007669"/>
    <property type="project" value="UniProtKB-KW"/>
</dbReference>
<proteinExistence type="inferred from homology"/>
<organism evidence="12 13">
    <name type="scientific">Morchella conica CCBAS932</name>
    <dbReference type="NCBI Taxonomy" id="1392247"/>
    <lineage>
        <taxon>Eukaryota</taxon>
        <taxon>Fungi</taxon>
        <taxon>Dikarya</taxon>
        <taxon>Ascomycota</taxon>
        <taxon>Pezizomycotina</taxon>
        <taxon>Pezizomycetes</taxon>
        <taxon>Pezizales</taxon>
        <taxon>Morchellaceae</taxon>
        <taxon>Morchella</taxon>
    </lineage>
</organism>
<dbReference type="GO" id="GO:0006368">
    <property type="term" value="P:transcription elongation by RNA polymerase II"/>
    <property type="evidence" value="ECO:0007669"/>
    <property type="project" value="TreeGrafter"/>
</dbReference>
<comment type="function">
    <text evidence="1 10">Transcription elongation factor implicated in the maintenance of proper chromatin structure in actively transcribed regions.</text>
</comment>
<evidence type="ECO:0000256" key="5">
    <source>
        <dbReference type="ARBA" id="ARBA00022771"/>
    </source>
</evidence>
<evidence type="ECO:0000313" key="13">
    <source>
        <dbReference type="Proteomes" id="UP000277580"/>
    </source>
</evidence>
<feature type="region of interest" description="Disordered" evidence="11">
    <location>
        <begin position="85"/>
        <end position="148"/>
    </location>
</feature>
<dbReference type="AlphaFoldDB" id="A0A3N4KZW1"/>
<dbReference type="InterPro" id="IPR038567">
    <property type="entry name" value="T_Elf1_sf"/>
</dbReference>
<dbReference type="STRING" id="1392247.A0A3N4KZW1"/>
<evidence type="ECO:0000256" key="4">
    <source>
        <dbReference type="ARBA" id="ARBA00022723"/>
    </source>
</evidence>
<accession>A0A3N4KZW1</accession>
<dbReference type="Proteomes" id="UP000277580">
    <property type="component" value="Unassembled WGS sequence"/>
</dbReference>
<dbReference type="Gene3D" id="2.20.25.190">
    <property type="match status" value="1"/>
</dbReference>
<dbReference type="GO" id="GO:0008023">
    <property type="term" value="C:transcription elongation factor complex"/>
    <property type="evidence" value="ECO:0007669"/>
    <property type="project" value="TreeGrafter"/>
</dbReference>